<feature type="transmembrane region" description="Helical" evidence="1">
    <location>
        <begin position="45"/>
        <end position="65"/>
    </location>
</feature>
<keyword evidence="1" id="KW-1133">Transmembrane helix</keyword>
<keyword evidence="1" id="KW-0472">Membrane</keyword>
<dbReference type="EMBL" id="MDEO01000036">
    <property type="protein sequence ID" value="OCX13653.1"/>
    <property type="molecule type" value="Genomic_DNA"/>
</dbReference>
<dbReference type="Proteomes" id="UP000094412">
    <property type="component" value="Unassembled WGS sequence"/>
</dbReference>
<keyword evidence="3" id="KW-1185">Reference proteome</keyword>
<protein>
    <submittedName>
        <fullName evidence="2">Uncharacterized protein</fullName>
    </submittedName>
</protein>
<feature type="transmembrane region" description="Helical" evidence="1">
    <location>
        <begin position="12"/>
        <end position="33"/>
    </location>
</feature>
<gene>
    <name evidence="2" type="ORF">QV13_29835</name>
</gene>
<evidence type="ECO:0000256" key="1">
    <source>
        <dbReference type="SAM" id="Phobius"/>
    </source>
</evidence>
<feature type="transmembrane region" description="Helical" evidence="1">
    <location>
        <begin position="85"/>
        <end position="104"/>
    </location>
</feature>
<proteinExistence type="predicted"/>
<dbReference type="AlphaFoldDB" id="A0A1C2DG20"/>
<evidence type="ECO:0000313" key="3">
    <source>
        <dbReference type="Proteomes" id="UP000094412"/>
    </source>
</evidence>
<comment type="caution">
    <text evidence="2">The sequence shown here is derived from an EMBL/GenBank/DDBJ whole genome shotgun (WGS) entry which is preliminary data.</text>
</comment>
<dbReference type="STRING" id="1566387.QV13_29835"/>
<name>A0A1C2DG20_9HYPH</name>
<sequence length="107" mass="11136">MIPIMTRRFEIVLGYAFFGLGFGVLAIALASAVAADTLLGEHFSAWIIAGTFGLAAVGAAIGFAVARNVPAEQLGKARYTGTRTLLYVLGPMLVVALVAIIIGFPPQ</sequence>
<keyword evidence="1" id="KW-0812">Transmembrane</keyword>
<evidence type="ECO:0000313" key="2">
    <source>
        <dbReference type="EMBL" id="OCX13653.1"/>
    </source>
</evidence>
<accession>A0A1C2DG20</accession>
<organism evidence="2 3">
    <name type="scientific">Mesorhizobium hungaricum</name>
    <dbReference type="NCBI Taxonomy" id="1566387"/>
    <lineage>
        <taxon>Bacteria</taxon>
        <taxon>Pseudomonadati</taxon>
        <taxon>Pseudomonadota</taxon>
        <taxon>Alphaproteobacteria</taxon>
        <taxon>Hyphomicrobiales</taxon>
        <taxon>Phyllobacteriaceae</taxon>
        <taxon>Mesorhizobium</taxon>
    </lineage>
</organism>
<reference evidence="2 3" key="1">
    <citation type="submission" date="2016-08" db="EMBL/GenBank/DDBJ databases">
        <title>Whole genome sequence of Mesorhizobium sp. strain UASWS1009 isolated from industrial sewage.</title>
        <authorList>
            <person name="Crovadore J."/>
            <person name="Calmin G."/>
            <person name="Chablais R."/>
            <person name="Cochard B."/>
            <person name="Lefort F."/>
        </authorList>
    </citation>
    <scope>NUCLEOTIDE SEQUENCE [LARGE SCALE GENOMIC DNA]</scope>
    <source>
        <strain evidence="2 3">UASWS1009</strain>
    </source>
</reference>